<protein>
    <submittedName>
        <fullName evidence="2">Uncharacterized protein</fullName>
    </submittedName>
</protein>
<feature type="non-terminal residue" evidence="2">
    <location>
        <position position="1"/>
    </location>
</feature>
<feature type="region of interest" description="Disordered" evidence="1">
    <location>
        <begin position="15"/>
        <end position="36"/>
    </location>
</feature>
<dbReference type="AlphaFoldDB" id="X1QH52"/>
<dbReference type="EMBL" id="BARV01023947">
    <property type="protein sequence ID" value="GAI42594.1"/>
    <property type="molecule type" value="Genomic_DNA"/>
</dbReference>
<comment type="caution">
    <text evidence="2">The sequence shown here is derived from an EMBL/GenBank/DDBJ whole genome shotgun (WGS) entry which is preliminary data.</text>
</comment>
<accession>X1QH52</accession>
<reference evidence="2" key="1">
    <citation type="journal article" date="2014" name="Front. Microbiol.">
        <title>High frequency of phylogenetically diverse reductive dehalogenase-homologous genes in deep subseafloor sedimentary metagenomes.</title>
        <authorList>
            <person name="Kawai M."/>
            <person name="Futagami T."/>
            <person name="Toyoda A."/>
            <person name="Takaki Y."/>
            <person name="Nishi S."/>
            <person name="Hori S."/>
            <person name="Arai W."/>
            <person name="Tsubouchi T."/>
            <person name="Morono Y."/>
            <person name="Uchiyama I."/>
            <person name="Ito T."/>
            <person name="Fujiyama A."/>
            <person name="Inagaki F."/>
            <person name="Takami H."/>
        </authorList>
    </citation>
    <scope>NUCLEOTIDE SEQUENCE</scope>
    <source>
        <strain evidence="2">Expedition CK06-06</strain>
    </source>
</reference>
<name>X1QH52_9ZZZZ</name>
<organism evidence="2">
    <name type="scientific">marine sediment metagenome</name>
    <dbReference type="NCBI Taxonomy" id="412755"/>
    <lineage>
        <taxon>unclassified sequences</taxon>
        <taxon>metagenomes</taxon>
        <taxon>ecological metagenomes</taxon>
    </lineage>
</organism>
<gene>
    <name evidence="2" type="ORF">S06H3_39189</name>
</gene>
<evidence type="ECO:0000256" key="1">
    <source>
        <dbReference type="SAM" id="MobiDB-lite"/>
    </source>
</evidence>
<sequence length="36" mass="4174">SSIRKALVTKGYSRPKVTTHKRDREQNSHLIIPLRS</sequence>
<proteinExistence type="predicted"/>
<evidence type="ECO:0000313" key="2">
    <source>
        <dbReference type="EMBL" id="GAI42594.1"/>
    </source>
</evidence>